<dbReference type="PANTHER" id="PTHR21054">
    <property type="entry name" value="ZINC METALLOPROTEINASE-RELATED"/>
    <property type="match status" value="1"/>
</dbReference>
<evidence type="ECO:0000313" key="4">
    <source>
        <dbReference type="Proteomes" id="UP000310200"/>
    </source>
</evidence>
<comment type="caution">
    <text evidence="3">The sequence shown here is derived from an EMBL/GenBank/DDBJ whole genome shotgun (WGS) entry which is preliminary data.</text>
</comment>
<evidence type="ECO:0000259" key="2">
    <source>
        <dbReference type="Pfam" id="PF08718"/>
    </source>
</evidence>
<dbReference type="Proteomes" id="UP000310200">
    <property type="component" value="Unassembled WGS sequence"/>
</dbReference>
<sequence>MPSRRSTGSHGFVGSVVPPSRLPVNRMVLADVTLANNHHRHRTFTTNGNPEGITIRNLVDGETLTYSLALIRGRAPALCSYITVRGHKNVTSEWPIIAGQFRVLVDLARGPNKIELEAGGHKRRLVLIYEPRTTRLRVTPVYVICAGHDGYFQGPRNEDRSPESAATRIGLGARLLQTLTAEKLQEAGYGRKTFQLERDLDGPECLVMHSMLHVDQARAMKQRELWELIARELMTGPLASKDRKYLAFLSCTRYRGAPSPRTHEDTLMRTQGHAALGGGGLALFGSACLHTWPTCMAQVLSRFLDATVIDTEQLMDDSNYRGTHGGCLATTLGSVLHELGHTFDLGHTREGIMGRGFDYVDRVFVGAAGIDFNRNPIRRDPQHTTVALSRPLSVTVTVQEAVISSPRRGRLLSETSRPAPSSTTRQLPGRLSAPASPELNRSLSKSLIASEPPSQPDRTFWGPSCAALLAHHRWFNSEMDNFSNRHHHEIEYDGKRNVVRSRYGVRVIELRETSGGMVVGSRQFPGLRPPLEALVPPPPPHCLTTLTLVAEDSTGNSGEDCYITGSGNRVQFPEIIDDKISTEKFLQAARDVVLIVDKFGKLFAPIRYDMQGNIDKLTTRYSMDKIANSTLQDMILLEKSTEKDLIAVDALMWLRRALHMILLFFERIVDDHKTGESTEDLVAFLREAYKEVFEPYHGWMAQQLFNLLSRMTPSRSQLLLALADGETGKEEVTLNNMELSLINLRKNVIALKAFYNDHNLEVYTV</sequence>
<reference evidence="3 4" key="1">
    <citation type="journal article" date="2019" name="Philos. Trans. R. Soc. Lond., B, Biol. Sci.">
        <title>Ant behaviour and brain gene expression of defending hosts depend on the ecological success of the intruding social parasite.</title>
        <authorList>
            <person name="Kaur R."/>
            <person name="Stoldt M."/>
            <person name="Jongepier E."/>
            <person name="Feldmeyer B."/>
            <person name="Menzel F."/>
            <person name="Bornberg-Bauer E."/>
            <person name="Foitzik S."/>
        </authorList>
    </citation>
    <scope>NUCLEOTIDE SEQUENCE [LARGE SCALE GENOMIC DNA]</scope>
    <source>
        <tissue evidence="3">Whole body</tissue>
    </source>
</reference>
<gene>
    <name evidence="3" type="ORF">DBV15_04453</name>
</gene>
<feature type="region of interest" description="Disordered" evidence="1">
    <location>
        <begin position="407"/>
        <end position="438"/>
    </location>
</feature>
<evidence type="ECO:0000256" key="1">
    <source>
        <dbReference type="SAM" id="MobiDB-lite"/>
    </source>
</evidence>
<dbReference type="GO" id="GO:0120013">
    <property type="term" value="F:lipid transfer activity"/>
    <property type="evidence" value="ECO:0007669"/>
    <property type="project" value="InterPro"/>
</dbReference>
<keyword evidence="4" id="KW-1185">Reference proteome</keyword>
<dbReference type="Gene3D" id="1.10.3520.10">
    <property type="entry name" value="Glycolipid transfer protein"/>
    <property type="match status" value="1"/>
</dbReference>
<dbReference type="AlphaFoldDB" id="A0A4S2K8M2"/>
<proteinExistence type="predicted"/>
<dbReference type="InterPro" id="IPR021917">
    <property type="entry name" value="Unchr_Zn-peptidase-like"/>
</dbReference>
<feature type="domain" description="Glycolipid transfer protein" evidence="2">
    <location>
        <begin position="580"/>
        <end position="722"/>
    </location>
</feature>
<protein>
    <recommendedName>
        <fullName evidence="2">Glycolipid transfer protein domain-containing protein</fullName>
    </recommendedName>
</protein>
<name>A0A4S2K8M2_9HYME</name>
<feature type="compositionally biased region" description="Polar residues" evidence="1">
    <location>
        <begin position="413"/>
        <end position="426"/>
    </location>
</feature>
<dbReference type="InterPro" id="IPR036497">
    <property type="entry name" value="GLTP_sf"/>
</dbReference>
<feature type="non-terminal residue" evidence="3">
    <location>
        <position position="765"/>
    </location>
</feature>
<organism evidence="3 4">
    <name type="scientific">Temnothorax longispinosus</name>
    <dbReference type="NCBI Taxonomy" id="300112"/>
    <lineage>
        <taxon>Eukaryota</taxon>
        <taxon>Metazoa</taxon>
        <taxon>Ecdysozoa</taxon>
        <taxon>Arthropoda</taxon>
        <taxon>Hexapoda</taxon>
        <taxon>Insecta</taxon>
        <taxon>Pterygota</taxon>
        <taxon>Neoptera</taxon>
        <taxon>Endopterygota</taxon>
        <taxon>Hymenoptera</taxon>
        <taxon>Apocrita</taxon>
        <taxon>Aculeata</taxon>
        <taxon>Formicoidea</taxon>
        <taxon>Formicidae</taxon>
        <taxon>Myrmicinae</taxon>
        <taxon>Temnothorax</taxon>
    </lineage>
</organism>
<accession>A0A4S2K8M2</accession>
<dbReference type="PANTHER" id="PTHR21054:SF2">
    <property type="entry name" value="MIP04191P"/>
    <property type="match status" value="1"/>
</dbReference>
<evidence type="ECO:0000313" key="3">
    <source>
        <dbReference type="EMBL" id="TGZ45741.1"/>
    </source>
</evidence>
<dbReference type="Pfam" id="PF08718">
    <property type="entry name" value="GLTP"/>
    <property type="match status" value="1"/>
</dbReference>
<dbReference type="InterPro" id="IPR014830">
    <property type="entry name" value="Glycolipid_transfer_prot_dom"/>
</dbReference>
<dbReference type="FunFam" id="1.10.3520.10:FF:000001">
    <property type="entry name" value="Pleckstrin domain-containing family A member 8"/>
    <property type="match status" value="1"/>
</dbReference>
<dbReference type="SUPFAM" id="SSF110004">
    <property type="entry name" value="Glycolipid transfer protein, GLTP"/>
    <property type="match status" value="1"/>
</dbReference>
<dbReference type="InterPro" id="IPR053002">
    <property type="entry name" value="Metalloproteinase_M10B"/>
</dbReference>
<dbReference type="Pfam" id="PF12044">
    <property type="entry name" value="Metallopep"/>
    <property type="match status" value="1"/>
</dbReference>
<dbReference type="EMBL" id="QBLH01003069">
    <property type="protein sequence ID" value="TGZ45741.1"/>
    <property type="molecule type" value="Genomic_DNA"/>
</dbReference>
<dbReference type="GO" id="GO:0005737">
    <property type="term" value="C:cytoplasm"/>
    <property type="evidence" value="ECO:0007669"/>
    <property type="project" value="InterPro"/>
</dbReference>